<sequence length="333" mass="38928">MSQPLNFYLNAYEIRPQTPSNPLEAFRIALNIDAEIGERLSFMLKEYNIVFHYQSSDYFEYKAGYYIYDVDKWSAIIKSSSVLSSLKHHKERVEAVSYVVRGAILRLIENKLRLVEGLKKVRTSIDERKFFFSQDLLKDKSSIFGYYRCFVYRVEYIHRPAKKLLLLILPSILIRGKESLEGLIEERKVPLELLLGLPFKTRQENNQDTKVRPYVGFLEKITGDTAIVRPAALTITEPISVPLKNLYAIGRIDLYRKVIEFLGEDYDLLFDYKGELTFTWEKGRKIKDAPLRMKEEVENIRKELFAKKVFPLQLQGVTYTLSDEPISPEIKEE</sequence>
<reference evidence="1" key="1">
    <citation type="journal article" date="2020" name="mSystems">
        <title>Genome- and Community-Level Interaction Insights into Carbon Utilization and Element Cycling Functions of Hydrothermarchaeota in Hydrothermal Sediment.</title>
        <authorList>
            <person name="Zhou Z."/>
            <person name="Liu Y."/>
            <person name="Xu W."/>
            <person name="Pan J."/>
            <person name="Luo Z.H."/>
            <person name="Li M."/>
        </authorList>
    </citation>
    <scope>NUCLEOTIDE SEQUENCE [LARGE SCALE GENOMIC DNA]</scope>
    <source>
        <strain evidence="1">SpSt-34</strain>
    </source>
</reference>
<evidence type="ECO:0000313" key="1">
    <source>
        <dbReference type="EMBL" id="HEN28714.1"/>
    </source>
</evidence>
<dbReference type="EMBL" id="DSOL01000251">
    <property type="protein sequence ID" value="HEN28714.1"/>
    <property type="molecule type" value="Genomic_DNA"/>
</dbReference>
<gene>
    <name evidence="1" type="ORF">ENQ77_08765</name>
</gene>
<name>A0A7C2P5H7_UNCW3</name>
<accession>A0A7C2P5H7</accession>
<organism evidence="1">
    <name type="scientific">candidate division WOR-3 bacterium</name>
    <dbReference type="NCBI Taxonomy" id="2052148"/>
    <lineage>
        <taxon>Bacteria</taxon>
        <taxon>Bacteria division WOR-3</taxon>
    </lineage>
</organism>
<dbReference type="AlphaFoldDB" id="A0A7C2P5H7"/>
<proteinExistence type="predicted"/>
<protein>
    <submittedName>
        <fullName evidence="1">Uncharacterized protein</fullName>
    </submittedName>
</protein>
<comment type="caution">
    <text evidence="1">The sequence shown here is derived from an EMBL/GenBank/DDBJ whole genome shotgun (WGS) entry which is preliminary data.</text>
</comment>